<evidence type="ECO:0000313" key="2">
    <source>
        <dbReference type="Proteomes" id="UP000029578"/>
    </source>
</evidence>
<reference evidence="1 2" key="1">
    <citation type="submission" date="2014-07" db="EMBL/GenBank/DDBJ databases">
        <authorList>
            <person name="McCorrison J."/>
            <person name="Sanka R."/>
            <person name="Torralba M."/>
            <person name="Gillis M."/>
            <person name="Haft D.H."/>
            <person name="Methe B."/>
            <person name="Sutton G."/>
            <person name="Nelson K.E."/>
        </authorList>
    </citation>
    <scope>NUCLEOTIDE SEQUENCE [LARGE SCALE GENOMIC DNA]</scope>
    <source>
        <strain evidence="1 2">DNF00666</strain>
    </source>
</reference>
<gene>
    <name evidence="1" type="ORF">HMPREF0661_09040</name>
</gene>
<accession>A0A096AHN4</accession>
<comment type="caution">
    <text evidence="1">The sequence shown here is derived from an EMBL/GenBank/DDBJ whole genome shotgun (WGS) entry which is preliminary data.</text>
</comment>
<sequence length="77" mass="9127">MQSKENMQENKREIFENGAFLTYRNILRGIIGVICVKSHTSFFTFNILREISSFILTENIIFVAETREISFYRITKK</sequence>
<protein>
    <submittedName>
        <fullName evidence="1">Uncharacterized protein</fullName>
    </submittedName>
</protein>
<dbReference type="Proteomes" id="UP000029578">
    <property type="component" value="Unassembled WGS sequence"/>
</dbReference>
<proteinExistence type="predicted"/>
<name>A0A096AHN4_9BACT</name>
<dbReference type="EMBL" id="JRNS01000438">
    <property type="protein sequence ID" value="KGF46076.1"/>
    <property type="molecule type" value="Genomic_DNA"/>
</dbReference>
<dbReference type="AlphaFoldDB" id="A0A096AHN4"/>
<evidence type="ECO:0000313" key="1">
    <source>
        <dbReference type="EMBL" id="KGF46076.1"/>
    </source>
</evidence>
<organism evidence="1 2">
    <name type="scientific">Prevotella melaninogenica DNF00666</name>
    <dbReference type="NCBI Taxonomy" id="1401073"/>
    <lineage>
        <taxon>Bacteria</taxon>
        <taxon>Pseudomonadati</taxon>
        <taxon>Bacteroidota</taxon>
        <taxon>Bacteroidia</taxon>
        <taxon>Bacteroidales</taxon>
        <taxon>Prevotellaceae</taxon>
        <taxon>Prevotella</taxon>
    </lineage>
</organism>